<dbReference type="InterPro" id="IPR032514">
    <property type="entry name" value="GtaA_central"/>
</dbReference>
<feature type="domain" description="Glutaminase A N-terminal" evidence="4">
    <location>
        <begin position="90"/>
        <end position="321"/>
    </location>
</feature>
<dbReference type="PANTHER" id="PTHR31987">
    <property type="entry name" value="GLUTAMINASE A-RELATED"/>
    <property type="match status" value="1"/>
</dbReference>
<feature type="domain" description="Glutaminase A central" evidence="3">
    <location>
        <begin position="330"/>
        <end position="681"/>
    </location>
</feature>
<dbReference type="EMBL" id="KZ110600">
    <property type="protein sequence ID" value="OSX60305.1"/>
    <property type="molecule type" value="Genomic_DNA"/>
</dbReference>
<dbReference type="OrthoDB" id="3918848at2759"/>
<dbReference type="PANTHER" id="PTHR31987:SF1">
    <property type="entry name" value="GLUTAMINASE A"/>
    <property type="match status" value="1"/>
</dbReference>
<evidence type="ECO:0008006" key="7">
    <source>
        <dbReference type="Google" id="ProtNLM"/>
    </source>
</evidence>
<gene>
    <name evidence="5" type="ORF">POSPLADRAFT_1066661</name>
</gene>
<dbReference type="STRING" id="670580.A0A1X6MV99"/>
<dbReference type="AlphaFoldDB" id="A0A1X6MV99"/>
<proteinExistence type="predicted"/>
<dbReference type="InterPro" id="IPR008928">
    <property type="entry name" value="6-hairpin_glycosidase_sf"/>
</dbReference>
<name>A0A1X6MV99_9APHY</name>
<sequence length="741" mass="80442">MLPSLLYSFILYFGLVSCGTPTPQSIPLAVRSPYFSAWLQAPANFVLNNTLGWAGFINVDGTSYVWMGEPNVPNTRFNKTVQQSVTITATQSTFVMTAGPVALTIIFLSPVEPTDLVNQSFPFAYMAMSAKATDGNSHKVRLYSDISGEWLSGNDDMIMNWTTSTTGDTIIHQSQLENQTALVDINDRIQQGSSYFASLNASGVTWQTGQDIVVRAQFINNSVLLNTEDNKFRDINDDWPVLAISHDLGTVSNTPQTAVIAIGLVRDPVIEYVTAGGGTQNRSLYFWTRFSSIEDAITTFLGDYDNALARATKFDAQVVTDAGNANLPPNYLSLVEWSIRQAFGGIEITVSKDSTGAYNSSDATAFLKEISSSGRTSTADVIFAAWPLFLYTNPAIGKALLLPLLEYQATGQYPNKWACHDLGPAYPQALGYPKGNDLFAPVEESADMLIMTLSYAQKSKDTSLIKTYYNLLQQWAQYLQENTLTPSSQYSADVFAGMLPNQTNLAMKGIIALQAMSEMATMISDSSLSSTYATTAKTYVGQWQTLATAADDLHLTYTYGNSSSWGLLYNLYADKLLQTNIIPGSIYDTQSSFYSESQNNNQFGIPLNTWNTSALTGWEIWMAAIVNDSSLQASLINDVYQYLTDGRSTAPFPDLYDTVSGDTAPLFYRNRPVVGGNLALLVLSQSSSSNPNTNSSSGTSSSPPSPTSTGGHSSSVETLASARTVSVVFALVIAVTVSALF</sequence>
<dbReference type="RefSeq" id="XP_024337099.1">
    <property type="nucleotide sequence ID" value="XM_024482097.1"/>
</dbReference>
<evidence type="ECO:0000313" key="5">
    <source>
        <dbReference type="EMBL" id="OSX60305.1"/>
    </source>
</evidence>
<dbReference type="GeneID" id="36327047"/>
<dbReference type="InterPro" id="IPR033433">
    <property type="entry name" value="GtaA_N"/>
</dbReference>
<protein>
    <recommendedName>
        <fullName evidence="7">DUF1793-domain-containing protein</fullName>
    </recommendedName>
</protein>
<organism evidence="5 6">
    <name type="scientific">Postia placenta MAD-698-R-SB12</name>
    <dbReference type="NCBI Taxonomy" id="670580"/>
    <lineage>
        <taxon>Eukaryota</taxon>
        <taxon>Fungi</taxon>
        <taxon>Dikarya</taxon>
        <taxon>Basidiomycota</taxon>
        <taxon>Agaricomycotina</taxon>
        <taxon>Agaricomycetes</taxon>
        <taxon>Polyporales</taxon>
        <taxon>Adustoporiaceae</taxon>
        <taxon>Rhodonia</taxon>
    </lineage>
</organism>
<evidence type="ECO:0000313" key="6">
    <source>
        <dbReference type="Proteomes" id="UP000194127"/>
    </source>
</evidence>
<reference evidence="5 6" key="1">
    <citation type="submission" date="2017-04" db="EMBL/GenBank/DDBJ databases">
        <title>Genome Sequence of the Model Brown-Rot Fungus Postia placenta SB12.</title>
        <authorList>
            <consortium name="DOE Joint Genome Institute"/>
            <person name="Gaskell J."/>
            <person name="Kersten P."/>
            <person name="Larrondo L.F."/>
            <person name="Canessa P."/>
            <person name="Martinez D."/>
            <person name="Hibbett D."/>
            <person name="Schmoll M."/>
            <person name="Kubicek C.P."/>
            <person name="Martinez A.T."/>
            <person name="Yadav J."/>
            <person name="Master E."/>
            <person name="Magnuson J.K."/>
            <person name="James T."/>
            <person name="Yaver D."/>
            <person name="Berka R."/>
            <person name="Labutti K."/>
            <person name="Lipzen A."/>
            <person name="Aerts A."/>
            <person name="Barry K."/>
            <person name="Henrissat B."/>
            <person name="Blanchette R."/>
            <person name="Grigoriev I."/>
            <person name="Cullen D."/>
        </authorList>
    </citation>
    <scope>NUCLEOTIDE SEQUENCE [LARGE SCALE GENOMIC DNA]</scope>
    <source>
        <strain evidence="5 6">MAD-698-R-SB12</strain>
    </source>
</reference>
<feature type="signal peptide" evidence="2">
    <location>
        <begin position="1"/>
        <end position="18"/>
    </location>
</feature>
<feature type="chain" id="PRO_5010878977" description="DUF1793-domain-containing protein" evidence="2">
    <location>
        <begin position="19"/>
        <end position="741"/>
    </location>
</feature>
<accession>A0A1X6MV99</accession>
<dbReference type="Proteomes" id="UP000194127">
    <property type="component" value="Unassembled WGS sequence"/>
</dbReference>
<evidence type="ECO:0000256" key="1">
    <source>
        <dbReference type="SAM" id="MobiDB-lite"/>
    </source>
</evidence>
<feature type="region of interest" description="Disordered" evidence="1">
    <location>
        <begin position="686"/>
        <end position="715"/>
    </location>
</feature>
<dbReference type="Pfam" id="PF17168">
    <property type="entry name" value="DUF5127"/>
    <property type="match status" value="1"/>
</dbReference>
<dbReference type="GO" id="GO:0005975">
    <property type="term" value="P:carbohydrate metabolic process"/>
    <property type="evidence" value="ECO:0007669"/>
    <property type="project" value="InterPro"/>
</dbReference>
<dbReference type="Pfam" id="PF16335">
    <property type="entry name" value="GtaA_6_Hairpin"/>
    <property type="match status" value="1"/>
</dbReference>
<keyword evidence="2" id="KW-0732">Signal</keyword>
<keyword evidence="6" id="KW-1185">Reference proteome</keyword>
<evidence type="ECO:0000256" key="2">
    <source>
        <dbReference type="SAM" id="SignalP"/>
    </source>
</evidence>
<dbReference type="SUPFAM" id="SSF48208">
    <property type="entry name" value="Six-hairpin glycosidases"/>
    <property type="match status" value="1"/>
</dbReference>
<evidence type="ECO:0000259" key="4">
    <source>
        <dbReference type="Pfam" id="PF17168"/>
    </source>
</evidence>
<evidence type="ECO:0000259" key="3">
    <source>
        <dbReference type="Pfam" id="PF16335"/>
    </source>
</evidence>
<dbReference type="InterPro" id="IPR052743">
    <property type="entry name" value="Glutaminase_GtaA"/>
</dbReference>